<keyword evidence="8" id="KW-1185">Reference proteome</keyword>
<dbReference type="SUPFAM" id="SSF51695">
    <property type="entry name" value="PLC-like phosphodiesterases"/>
    <property type="match status" value="1"/>
</dbReference>
<dbReference type="InterPro" id="IPR000909">
    <property type="entry name" value="PLipase_C_PInositol-sp_X_dom"/>
</dbReference>
<evidence type="ECO:0000256" key="4">
    <source>
        <dbReference type="ARBA" id="ARBA00030474"/>
    </source>
</evidence>
<feature type="domain" description="Phosphatidylinositol-specific phospholipase C X" evidence="6">
    <location>
        <begin position="378"/>
        <end position="500"/>
    </location>
</feature>
<comment type="catalytic activity">
    <reaction evidence="1">
        <text>a 1,2-diacyl-sn-glycero-3-phospho-(1D-myo-inositol) = 1D-myo-inositol 1,2-cyclic phosphate + a 1,2-diacyl-sn-glycerol</text>
        <dbReference type="Rhea" id="RHEA:17093"/>
        <dbReference type="ChEBI" id="CHEBI:17815"/>
        <dbReference type="ChEBI" id="CHEBI:57880"/>
        <dbReference type="ChEBI" id="CHEBI:58484"/>
        <dbReference type="EC" id="4.6.1.13"/>
    </reaction>
</comment>
<organism evidence="7 8">
    <name type="scientific">Mucilaginibacter frigoritolerans</name>
    <dbReference type="NCBI Taxonomy" id="652788"/>
    <lineage>
        <taxon>Bacteria</taxon>
        <taxon>Pseudomonadati</taxon>
        <taxon>Bacteroidota</taxon>
        <taxon>Sphingobacteriia</taxon>
        <taxon>Sphingobacteriales</taxon>
        <taxon>Sphingobacteriaceae</taxon>
        <taxon>Mucilaginibacter</taxon>
    </lineage>
</organism>
<evidence type="ECO:0000259" key="6">
    <source>
        <dbReference type="Pfam" id="PF00388"/>
    </source>
</evidence>
<evidence type="ECO:0000256" key="1">
    <source>
        <dbReference type="ARBA" id="ARBA00001316"/>
    </source>
</evidence>
<dbReference type="EC" id="4.6.1.13" evidence="2"/>
<protein>
    <recommendedName>
        <fullName evidence="3">1-phosphatidylinositol phosphodiesterase</fullName>
        <ecNumber evidence="2">4.6.1.13</ecNumber>
    </recommendedName>
    <alternativeName>
        <fullName evidence="4">Phosphatidylinositol diacylglycerol-lyase</fullName>
    </alternativeName>
    <alternativeName>
        <fullName evidence="5">Phosphatidylinositol-specific phospholipase C</fullName>
    </alternativeName>
</protein>
<evidence type="ECO:0000256" key="5">
    <source>
        <dbReference type="ARBA" id="ARBA00030782"/>
    </source>
</evidence>
<dbReference type="OrthoDB" id="2079904at2"/>
<dbReference type="PANTHER" id="PTHR13593">
    <property type="match status" value="1"/>
</dbReference>
<sequence>MSKLFYSISFIVGILLFAARICTAQNLNFSYPVNYLNGVTTDHAIDITNFKGGFFVTWKNEGATGDIGVCYLGRQYESDFIEQKQNIGEQSAFAPVLRVFGTRIYLFWIGLDGSLRYIINNTTTSFDVSKIYTLNAGNPIKFTDGITAATVGNNIIITSHYNDKNHLVYALLQPEESGTLKVIQLRNVPNITSDSYPFVAPLAAARVRITFKGYKSTGIYSADFDIDANSWTNPVTILKSKSNVSPAIYSVFNSPKLFYIWKGEKGDTRLYYTSEIAGAGLNPETVLPAYFSTNYPVSICNVDDRKFILSYVGEDKKLYISYFTSYNPSNWIETQLIPLKGDKTLKDILLPGSHDSGLSVLNGVGGSQSGSINECNTLTQTQNINHQLNSGIRMFDLRIGTFNGAFYTKHCASDCMTDAIGGAYGEKFSVILNDVKDFLLKNKKEFILITFSHFCERETPMNMLIDTINNVLGKELMYNNQGKNISQIRLKDLAGKVIITFEGYSSQQKNIDSSSMKTRSNTFLNIRRAYAATNKIDNLLTKQRAFFSGLSNNISSNDLIRLDWQLTQSSDEAAMICNDFQSSKTSPLVDGAMMLTNVIRKHKSIIDLSVAGNKYLSKAVNDWIESGAIDKNNKPNILYVDVAGAWITDYCIELNESKIYN</sequence>
<dbReference type="EMBL" id="VLLI01000002">
    <property type="protein sequence ID" value="TWJ03604.1"/>
    <property type="molecule type" value="Genomic_DNA"/>
</dbReference>
<accession>A0A562UCM6</accession>
<dbReference type="GO" id="GO:0004436">
    <property type="term" value="F:phosphatidylinositol diacylglycerol-lyase activity"/>
    <property type="evidence" value="ECO:0007669"/>
    <property type="project" value="UniProtKB-EC"/>
</dbReference>
<comment type="caution">
    <text evidence="7">The sequence shown here is derived from an EMBL/GenBank/DDBJ whole genome shotgun (WGS) entry which is preliminary data.</text>
</comment>
<evidence type="ECO:0000256" key="3">
    <source>
        <dbReference type="ARBA" id="ARBA00019758"/>
    </source>
</evidence>
<evidence type="ECO:0000313" key="7">
    <source>
        <dbReference type="EMBL" id="TWJ03604.1"/>
    </source>
</evidence>
<evidence type="ECO:0000256" key="2">
    <source>
        <dbReference type="ARBA" id="ARBA00012581"/>
    </source>
</evidence>
<dbReference type="Proteomes" id="UP000317010">
    <property type="component" value="Unassembled WGS sequence"/>
</dbReference>
<reference evidence="7 8" key="1">
    <citation type="submission" date="2019-07" db="EMBL/GenBank/DDBJ databases">
        <title>Genomic Encyclopedia of Archaeal and Bacterial Type Strains, Phase II (KMG-II): from individual species to whole genera.</title>
        <authorList>
            <person name="Goeker M."/>
        </authorList>
    </citation>
    <scope>NUCLEOTIDE SEQUENCE [LARGE SCALE GENOMIC DNA]</scope>
    <source>
        <strain evidence="7 8">ATCC BAA-1854</strain>
    </source>
</reference>
<dbReference type="InterPro" id="IPR051057">
    <property type="entry name" value="PI-PLC_domain"/>
</dbReference>
<dbReference type="SUPFAM" id="SSF89372">
    <property type="entry name" value="Fucose-specific lectin"/>
    <property type="match status" value="1"/>
</dbReference>
<dbReference type="GO" id="GO:0006629">
    <property type="term" value="P:lipid metabolic process"/>
    <property type="evidence" value="ECO:0007669"/>
    <property type="project" value="InterPro"/>
</dbReference>
<dbReference type="InterPro" id="IPR017946">
    <property type="entry name" value="PLC-like_Pdiesterase_TIM-brl"/>
</dbReference>
<dbReference type="GO" id="GO:0008081">
    <property type="term" value="F:phosphoric diester hydrolase activity"/>
    <property type="evidence" value="ECO:0007669"/>
    <property type="project" value="InterPro"/>
</dbReference>
<dbReference type="PANTHER" id="PTHR13593:SF113">
    <property type="entry name" value="SI:DKEY-266F7.9"/>
    <property type="match status" value="1"/>
</dbReference>
<gene>
    <name evidence="7" type="ORF">JN11_01151</name>
</gene>
<name>A0A562UCM6_9SPHI</name>
<dbReference type="RefSeq" id="WP_144910462.1">
    <property type="nucleotide sequence ID" value="NZ_VLLI01000002.1"/>
</dbReference>
<dbReference type="Gene3D" id="3.20.20.190">
    <property type="entry name" value="Phosphatidylinositol (PI) phosphodiesterase"/>
    <property type="match status" value="1"/>
</dbReference>
<proteinExistence type="predicted"/>
<dbReference type="PROSITE" id="PS50007">
    <property type="entry name" value="PIPLC_X_DOMAIN"/>
    <property type="match status" value="1"/>
</dbReference>
<dbReference type="AlphaFoldDB" id="A0A562UCM6"/>
<dbReference type="Pfam" id="PF00388">
    <property type="entry name" value="PI-PLC-X"/>
    <property type="match status" value="1"/>
</dbReference>
<evidence type="ECO:0000313" key="8">
    <source>
        <dbReference type="Proteomes" id="UP000317010"/>
    </source>
</evidence>